<name>A0ABQ7XK97_BRANA</name>
<sequence>GGIYELSSFDVTKSNQYFKLTTAPVSHTTSIEITETINPIPAEVFLFRSFNQVLLLANTKHPLTRYWWGSYGHQNHPQR</sequence>
<accession>A0ABQ7XK97</accession>
<dbReference type="Proteomes" id="UP000824890">
    <property type="component" value="Unassembled WGS sequence"/>
</dbReference>
<gene>
    <name evidence="1" type="ORF">HID58_084631</name>
</gene>
<reference evidence="1 2" key="1">
    <citation type="submission" date="2021-05" db="EMBL/GenBank/DDBJ databases">
        <title>Genome Assembly of Synthetic Allotetraploid Brassica napus Reveals Homoeologous Exchanges between Subgenomes.</title>
        <authorList>
            <person name="Davis J.T."/>
        </authorList>
    </citation>
    <scope>NUCLEOTIDE SEQUENCE [LARGE SCALE GENOMIC DNA]</scope>
    <source>
        <strain evidence="2">cv. Da-Ae</strain>
        <tissue evidence="1">Seedling</tissue>
    </source>
</reference>
<feature type="non-terminal residue" evidence="1">
    <location>
        <position position="1"/>
    </location>
</feature>
<protein>
    <submittedName>
        <fullName evidence="1">Uncharacterized protein</fullName>
    </submittedName>
</protein>
<comment type="caution">
    <text evidence="1">The sequence shown here is derived from an EMBL/GenBank/DDBJ whole genome shotgun (WGS) entry which is preliminary data.</text>
</comment>
<evidence type="ECO:0000313" key="1">
    <source>
        <dbReference type="EMBL" id="KAH0856370.1"/>
    </source>
</evidence>
<evidence type="ECO:0000313" key="2">
    <source>
        <dbReference type="Proteomes" id="UP000824890"/>
    </source>
</evidence>
<organism evidence="1 2">
    <name type="scientific">Brassica napus</name>
    <name type="common">Rape</name>
    <dbReference type="NCBI Taxonomy" id="3708"/>
    <lineage>
        <taxon>Eukaryota</taxon>
        <taxon>Viridiplantae</taxon>
        <taxon>Streptophyta</taxon>
        <taxon>Embryophyta</taxon>
        <taxon>Tracheophyta</taxon>
        <taxon>Spermatophyta</taxon>
        <taxon>Magnoliopsida</taxon>
        <taxon>eudicotyledons</taxon>
        <taxon>Gunneridae</taxon>
        <taxon>Pentapetalae</taxon>
        <taxon>rosids</taxon>
        <taxon>malvids</taxon>
        <taxon>Brassicales</taxon>
        <taxon>Brassicaceae</taxon>
        <taxon>Brassiceae</taxon>
        <taxon>Brassica</taxon>
    </lineage>
</organism>
<dbReference type="EMBL" id="JAGKQM010000019">
    <property type="protein sequence ID" value="KAH0856370.1"/>
    <property type="molecule type" value="Genomic_DNA"/>
</dbReference>
<proteinExistence type="predicted"/>
<keyword evidence="2" id="KW-1185">Reference proteome</keyword>